<feature type="non-terminal residue" evidence="1">
    <location>
        <position position="256"/>
    </location>
</feature>
<organism evidence="1">
    <name type="scientific">marine sediment metagenome</name>
    <dbReference type="NCBI Taxonomy" id="412755"/>
    <lineage>
        <taxon>unclassified sequences</taxon>
        <taxon>metagenomes</taxon>
        <taxon>ecological metagenomes</taxon>
    </lineage>
</organism>
<feature type="non-terminal residue" evidence="1">
    <location>
        <position position="1"/>
    </location>
</feature>
<evidence type="ECO:0000313" key="1">
    <source>
        <dbReference type="EMBL" id="GAG17415.1"/>
    </source>
</evidence>
<gene>
    <name evidence="1" type="ORF">S01H1_58163</name>
</gene>
<protein>
    <submittedName>
        <fullName evidence="1">Uncharacterized protein</fullName>
    </submittedName>
</protein>
<name>X0VGK1_9ZZZZ</name>
<comment type="caution">
    <text evidence="1">The sequence shown here is derived from an EMBL/GenBank/DDBJ whole genome shotgun (WGS) entry which is preliminary data.</text>
</comment>
<dbReference type="EMBL" id="BARS01037979">
    <property type="protein sequence ID" value="GAG17415.1"/>
    <property type="molecule type" value="Genomic_DNA"/>
</dbReference>
<dbReference type="AlphaFoldDB" id="X0VGK1"/>
<sequence length="256" mass="28392">GLQAPQLGSIEFKKLTQSKWTQNVQTKNGVAMVEAAFGWNFIQNYDYHLGLEARIGAPTGNQPKGIFLFEPIIGNGDHWQVGGGMTGHAILWRNNCNSSSLGLYSDINITYLAKTKQFRTFDLCRRPNSRYALAQKMNPPAENLFSSSMEGMGSESTNPGAQFKNIYLPAANLTNAKVNVSIDSQVDASFMLNFSHCSFNLDLGYNFWTKTCEAISFACSDMPFIPKQYKTWSLKGDAQVFGFANQTMGTVMENDP</sequence>
<reference evidence="1" key="1">
    <citation type="journal article" date="2014" name="Front. Microbiol.">
        <title>High frequency of phylogenetically diverse reductive dehalogenase-homologous genes in deep subseafloor sedimentary metagenomes.</title>
        <authorList>
            <person name="Kawai M."/>
            <person name="Futagami T."/>
            <person name="Toyoda A."/>
            <person name="Takaki Y."/>
            <person name="Nishi S."/>
            <person name="Hori S."/>
            <person name="Arai W."/>
            <person name="Tsubouchi T."/>
            <person name="Morono Y."/>
            <person name="Uchiyama I."/>
            <person name="Ito T."/>
            <person name="Fujiyama A."/>
            <person name="Inagaki F."/>
            <person name="Takami H."/>
        </authorList>
    </citation>
    <scope>NUCLEOTIDE SEQUENCE</scope>
    <source>
        <strain evidence="1">Expedition CK06-06</strain>
    </source>
</reference>
<accession>X0VGK1</accession>
<proteinExistence type="predicted"/>